<accession>A0A8J5UH08</accession>
<feature type="compositionally biased region" description="Polar residues" evidence="1">
    <location>
        <begin position="2603"/>
        <end position="2614"/>
    </location>
</feature>
<evidence type="ECO:0000256" key="1">
    <source>
        <dbReference type="SAM" id="MobiDB-lite"/>
    </source>
</evidence>
<evidence type="ECO:0000313" key="2">
    <source>
        <dbReference type="EMBL" id="KAG7423561.1"/>
    </source>
</evidence>
<name>A0A8J5UH08_FUSOX</name>
<feature type="compositionally biased region" description="Basic residues" evidence="1">
    <location>
        <begin position="1"/>
        <end position="12"/>
    </location>
</feature>
<feature type="compositionally biased region" description="Polar residues" evidence="1">
    <location>
        <begin position="67"/>
        <end position="79"/>
    </location>
</feature>
<feature type="compositionally biased region" description="Acidic residues" evidence="1">
    <location>
        <begin position="2058"/>
        <end position="2084"/>
    </location>
</feature>
<feature type="region of interest" description="Disordered" evidence="1">
    <location>
        <begin position="1"/>
        <end position="52"/>
    </location>
</feature>
<reference evidence="2" key="1">
    <citation type="submission" date="2021-04" db="EMBL/GenBank/DDBJ databases">
        <title>First draft genome resource for Brassicaceae pathogens Fusarium oxysporum f. sp. raphani and Fusarium oxysporum f. sp. rapae.</title>
        <authorList>
            <person name="Asai S."/>
        </authorList>
    </citation>
    <scope>NUCLEOTIDE SEQUENCE</scope>
    <source>
        <strain evidence="2">Tf1262</strain>
    </source>
</reference>
<feature type="compositionally biased region" description="Basic and acidic residues" evidence="1">
    <location>
        <begin position="13"/>
        <end position="28"/>
    </location>
</feature>
<gene>
    <name evidence="2" type="ORF">Forpi1262_v015206</name>
</gene>
<feature type="region of interest" description="Disordered" evidence="1">
    <location>
        <begin position="1350"/>
        <end position="1385"/>
    </location>
</feature>
<feature type="region of interest" description="Disordered" evidence="1">
    <location>
        <begin position="64"/>
        <end position="83"/>
    </location>
</feature>
<feature type="region of interest" description="Disordered" evidence="1">
    <location>
        <begin position="2558"/>
        <end position="2621"/>
    </location>
</feature>
<feature type="compositionally biased region" description="Basic and acidic residues" evidence="1">
    <location>
        <begin position="2590"/>
        <end position="2602"/>
    </location>
</feature>
<feature type="region of interest" description="Disordered" evidence="1">
    <location>
        <begin position="110"/>
        <end position="141"/>
    </location>
</feature>
<feature type="region of interest" description="Disordered" evidence="1">
    <location>
        <begin position="258"/>
        <end position="300"/>
    </location>
</feature>
<feature type="compositionally biased region" description="Low complexity" evidence="1">
    <location>
        <begin position="1369"/>
        <end position="1384"/>
    </location>
</feature>
<feature type="compositionally biased region" description="Polar residues" evidence="1">
    <location>
        <begin position="283"/>
        <end position="296"/>
    </location>
</feature>
<comment type="caution">
    <text evidence="2">The sequence shown here is derived from an EMBL/GenBank/DDBJ whole genome shotgun (WGS) entry which is preliminary data.</text>
</comment>
<feature type="compositionally biased region" description="Basic and acidic residues" evidence="1">
    <location>
        <begin position="1357"/>
        <end position="1368"/>
    </location>
</feature>
<dbReference type="Proteomes" id="UP000693942">
    <property type="component" value="Unassembled WGS sequence"/>
</dbReference>
<feature type="compositionally biased region" description="Polar residues" evidence="1">
    <location>
        <begin position="2565"/>
        <end position="2574"/>
    </location>
</feature>
<sequence>MSQPAPRRRGRPRKTESEEARVARERALQRVRSQRYYERKHQQAVQPSLPPAELHQTEFVHYHHTLSRQSPAASSTDPSTGFHLESQLHIPIPDEDPLPVESTLIDHEPSGVEVDSAEGPCDLPSVEDDDPHTGNTTPQSRQVLEEQTTHFSLGTQSIPHSASLHHIDDVADSHDVEDRYYGIPEFTNHCPQNPPPSENPIPRLEKHLAQEWMMHPSCSREEHDAAHGKLIETACHHSCDSLEDVIARLDGLMNDDHSHDPLPHVTEPTSDILDHASSADDPCSNNLPHNSNSQEHTSSRQRDYRAACQIALEGSLCGGVPPSLCLEAKHRLAQPFTDNFIRKTYDVDSICSFPSSLAVARLGIQWYPQPHVIFNLTDDVHISIDIPTEGFHRNNPQPRGSCQQRRPLHHIPNYCFGRVQGLIDTFIWVFFPALCHRHIHDNSYKRTSIPKEQYTLWYDKVLLPAVVAAVQDPSILQYIPPSRRVAQSTSRARQEGISTECLTGANASMDVLGQGTRSNALSYSLQHRHLGAIWQEIQSRIIAFPQFAGVRLYMGAKNLKLAYMHLDIAQTLSDFDNQWNAAVDKKFLDPDCTFIDIGRQYTPQIGSAAESNVLIWRRCCLRRLWRQRQAWSRQYNTAKPDGHNHSQSFEPRQCGVSTLRQAEYPFVTTRDAADMTITPTHNSREAREGLLYSQFYNLVKIPFDAAKQYPFQNPQLEKMALDPSYLADCEKSTRGSHANQASLKLAYRLSKLRVRAALIPNGEDEIPVPFAYGVRAEDRLSWALLQRILPHLAPSQTAVSADHEEVTPDLEPPFFAIQSRTMARFLHSHINKYCFLFEHIKSQTGPSYSLPETAVMAMALRSLRFSMSGIIAKEPLLWRDRWKQGRSTTPQNDQQQDEEVELEGLGLYRSSRDYGLGWWLPGKFDWDKWRFKNDVGDRIIANHHIIQRDYGRQWRVIQDIRDVHARMWQAYKWAQHYSVRERPVNRGIWLEYLYSTVIELFQCDVWSEAVKSLDWTTGSDLNEKAATEFSKSDPPDYCYDVLQDLLHDRRRSISHTRPYLLTGNKVRSLDIWDLVCDLLGFDLHEGRLEPRKYHKITPYRIAVRRSFELISEVLGCAEASRWFMKLGRLLLLTHWILPWPSTTNIISTTKESRKKGLKRRLIWVSIVYATPDLLRLYSCRSTVPICPMEDRERQITIRDKLCETMITTSARRFGTSGWTPESDLLDRRFHWTPDDLLQCTATTLFVDAFNIGRAVEPCSNGKIYPLAERGRPPILRLVKRIRNSTLEELDQLFSELIRIVQTESMDKQAGNSSMPLGCTIPCLSQSFTGSNNRMTRHGFSHQKSALNFDQTADEDTIESKSVERESESVKSNTSDSDSADSSGSWKPPIRLKRALRSQKIRLHNVPNYCLGRVIGLADTFIWAFFPALFSGKLSDPYSQTCIPKKNFVHWYEEVMLPAIQAVVDDNNILQYIPKTHAIASSDCSAPREALVALAVAEEDEADMEEELDGFTGAKRRDGPAAQPGSRRKHFYVTLQSRYLAALWEEIHSRAALWPEYAGLRLYMAAKNTKLTWMRPTFESALAEWQHHWNSAVDEAYIDPQVTYIDIGRQMTPADTGPHGRVLIWRRCCMDRLWRRRLQWSRIQNRLYHREEDACKDESGKRQAPPIRRTTYCTKVERKRVALFNFHQAAALADGSLEDKKLRSYDGFSCLHCKYRTINLTLIIQHYSQDLPNYPQHPRRFSRKADIETYFEYVYLQTWASGASRAYWIVERDGRLVRPAVPVGSIRGLVSSGQDRTGNEQQDLIDSVKAREYQRNRRLVDGPGLAGDTQTTAAGSTTTYAEQRPWLERTRWETTYKNRDRSLLRRLIQAPYLQLHGRPDAPPYLLASATRVPGLSVDLTSPREDEIRIDRILKVVDIVMDRCEETVHGTSRNLLCWLKSNHPHVPYSKPFTLVKHASSTTRYRLLLKKALAFCFRAYRMDAKHRERLVGVRFNKKLGGFLHAIWHHEDLANSPPTALGAYPIEDATRAQQQTEEMGEMRIEYEDMDMDGSVYEDLGEVDDDSEEEDDDSDISSASDDDNGDDGGDIFSPSYDKNEEGNLANGPEQGIPLTTLAELVFGLSLALCTERLTDGQPSSTVLVYFSGILAFSEATNSCLNARAYTPYLSGLIYIQRLLFLERALPLRPYGSLRIERRPRFKQLRRLNQVHRRYMVMGSQSSFEEFVSLRAYGCVAARNDMPSCLLYWSDDGQSVGWGQGVEISMGQFRALTEYLIKEVNSLCNSLMFGLEPDIDLSQIKDDMTNNDNGYSFPGAGVFREVIAGTGQKLTGTQPRWPELSSLWVENDELGPRGLYVHKGYFIYVVRHRKAKRSTNREFVVVRFLPAELALAVFKYCTYIRPFINLLDRERGVNSLAIASQSSSPLLFRTQSLLSNSKPWHTSRFTNVLRKVTFKVWGFTVNSRLLRQICIGITEKHVREVFQPFNRFDDRSKDAHRNVVFAWQSGHRPLQRQFTYGLDGAFPTTMQPQLLDLYEWASLRWHEFLHLPSKLRPRMNAQIQSDRERVLGHQPNATAESNGETAERSIAETRLTPGQKRADAGGRGREQKSSSPGEVRQITSPPAKRRRIDYVAASPVDEINPSLTELEAPELFGNPHEPCSHDDIKERRAVLQFLRKYSSARSEKWLLHDQLTRVYETLEWWEFVGCQLCFVAKGGQPEPDHTVESCFQSAGNEKARQILRWLDVCAPFMPCREVVYADAVLTANSPEAKRHLTERLESKSGLDGHCEKKPIIRSVIAALCAYDNQFLGKILLKFGQDGDGKNLNDDQDARSWFEADIHLDNFTFPRLFMVFELLVLSFYFRANQSRELPELAGFPEKAPAGLMSTSHSNREESKGLFLQDKCPPWDNAEEVAAWKESVEWWKGKCSFCAGRGLGGALMEHTLQQCQRGGASKLESELGIA</sequence>
<feature type="region of interest" description="Disordered" evidence="1">
    <location>
        <begin position="2058"/>
        <end position="2105"/>
    </location>
</feature>
<protein>
    <submittedName>
        <fullName evidence="2">Uncharacterized protein</fullName>
    </submittedName>
</protein>
<organism evidence="2 3">
    <name type="scientific">Fusarium oxysporum f. sp. raphani</name>
    <dbReference type="NCBI Taxonomy" id="96318"/>
    <lineage>
        <taxon>Eukaryota</taxon>
        <taxon>Fungi</taxon>
        <taxon>Dikarya</taxon>
        <taxon>Ascomycota</taxon>
        <taxon>Pezizomycotina</taxon>
        <taxon>Sordariomycetes</taxon>
        <taxon>Hypocreomycetidae</taxon>
        <taxon>Hypocreales</taxon>
        <taxon>Nectriaceae</taxon>
        <taxon>Fusarium</taxon>
        <taxon>Fusarium oxysporum species complex</taxon>
    </lineage>
</organism>
<evidence type="ECO:0000313" key="3">
    <source>
        <dbReference type="Proteomes" id="UP000693942"/>
    </source>
</evidence>
<dbReference type="EMBL" id="JAELUR010000015">
    <property type="protein sequence ID" value="KAG7423561.1"/>
    <property type="molecule type" value="Genomic_DNA"/>
</dbReference>
<proteinExistence type="predicted"/>